<feature type="signal peptide" evidence="2">
    <location>
        <begin position="1"/>
        <end position="19"/>
    </location>
</feature>
<evidence type="ECO:0000313" key="4">
    <source>
        <dbReference type="Proteomes" id="UP000192343"/>
    </source>
</evidence>
<evidence type="ECO:0000256" key="1">
    <source>
        <dbReference type="ARBA" id="ARBA00022729"/>
    </source>
</evidence>
<gene>
    <name evidence="3" type="ORF">B4O97_18645</name>
</gene>
<dbReference type="OrthoDB" id="89872at2"/>
<dbReference type="EMBL" id="MWQY01000037">
    <property type="protein sequence ID" value="ORC29902.1"/>
    <property type="molecule type" value="Genomic_DNA"/>
</dbReference>
<sequence>MKKIVVLMLCSLMATLAFGGGAQDGTGAKEEVYTLRLTTAVTADDPVTVHMQILADELEKKSNGRLKVSVFHSSQLGSTEDTQEQAKVGADIGFLSDPGRFSTIVPEMGIMAGPFLLDDIFQVNKIMETSAYKRWVKELDEKHGIVELSTNWFSGQRHFVTNQPVRTPDDLNGLRIRTMGAPIYIESINAMGGVGTAMPWSEAYQAIQQKVVDGLEAQFSAIDGSRLYEVAKYVSKTGHFHLLNGIAVGSKWFYKLPEDLQILLREEAARVGDMQVRDMVEKRKYYEQVLQENGMTIIEPDVDLFREATRKVYDKLGYKELYDEIRKEIESN</sequence>
<dbReference type="Pfam" id="PF03480">
    <property type="entry name" value="DctP"/>
    <property type="match status" value="1"/>
</dbReference>
<organism evidence="3 4">
    <name type="scientific">Marispirochaeta aestuarii</name>
    <dbReference type="NCBI Taxonomy" id="1963862"/>
    <lineage>
        <taxon>Bacteria</taxon>
        <taxon>Pseudomonadati</taxon>
        <taxon>Spirochaetota</taxon>
        <taxon>Spirochaetia</taxon>
        <taxon>Spirochaetales</taxon>
        <taxon>Spirochaetaceae</taxon>
        <taxon>Marispirochaeta</taxon>
    </lineage>
</organism>
<accession>A0A1Y1RSY0</accession>
<dbReference type="Gene3D" id="3.40.190.170">
    <property type="entry name" value="Bacterial extracellular solute-binding protein, family 7"/>
    <property type="match status" value="1"/>
</dbReference>
<dbReference type="RefSeq" id="WP_083053034.1">
    <property type="nucleotide sequence ID" value="NZ_MWQY01000037.1"/>
</dbReference>
<dbReference type="GO" id="GO:0055085">
    <property type="term" value="P:transmembrane transport"/>
    <property type="evidence" value="ECO:0007669"/>
    <property type="project" value="InterPro"/>
</dbReference>
<dbReference type="NCBIfam" id="NF037995">
    <property type="entry name" value="TRAP_S1"/>
    <property type="match status" value="1"/>
</dbReference>
<keyword evidence="1 2" id="KW-0732">Signal</keyword>
<dbReference type="PIRSF" id="PIRSF006470">
    <property type="entry name" value="DctB"/>
    <property type="match status" value="1"/>
</dbReference>
<protein>
    <recommendedName>
        <fullName evidence="5">C4-dicarboxylate ABC transporter</fullName>
    </recommendedName>
</protein>
<comment type="caution">
    <text evidence="3">The sequence shown here is derived from an EMBL/GenBank/DDBJ whole genome shotgun (WGS) entry which is preliminary data.</text>
</comment>
<dbReference type="AlphaFoldDB" id="A0A1Y1RSY0"/>
<proteinExistence type="predicted"/>
<dbReference type="InterPro" id="IPR004682">
    <property type="entry name" value="TRAP_DctP"/>
</dbReference>
<evidence type="ECO:0000256" key="2">
    <source>
        <dbReference type="SAM" id="SignalP"/>
    </source>
</evidence>
<name>A0A1Y1RSY0_9SPIO</name>
<dbReference type="Proteomes" id="UP000192343">
    <property type="component" value="Unassembled WGS sequence"/>
</dbReference>
<dbReference type="PANTHER" id="PTHR33376">
    <property type="match status" value="1"/>
</dbReference>
<dbReference type="GO" id="GO:0030288">
    <property type="term" value="C:outer membrane-bounded periplasmic space"/>
    <property type="evidence" value="ECO:0007669"/>
    <property type="project" value="InterPro"/>
</dbReference>
<dbReference type="PANTHER" id="PTHR33376:SF3">
    <property type="entry name" value="C4-DICARBOXYLATE-BINDING PROTEIN"/>
    <property type="match status" value="1"/>
</dbReference>
<keyword evidence="4" id="KW-1185">Reference proteome</keyword>
<dbReference type="InterPro" id="IPR018389">
    <property type="entry name" value="DctP_fam"/>
</dbReference>
<dbReference type="CDD" id="cd13669">
    <property type="entry name" value="PBP2_TRAP_TM0322_like"/>
    <property type="match status" value="1"/>
</dbReference>
<dbReference type="InterPro" id="IPR038404">
    <property type="entry name" value="TRAP_DctP_sf"/>
</dbReference>
<reference evidence="3 4" key="1">
    <citation type="submission" date="2017-03" db="EMBL/GenBank/DDBJ databases">
        <title>Draft Genome sequence of Marispirochaeta sp. strain JC444.</title>
        <authorList>
            <person name="Shivani Y."/>
            <person name="Subhash Y."/>
            <person name="Sasikala C."/>
            <person name="Ramana C."/>
        </authorList>
    </citation>
    <scope>NUCLEOTIDE SEQUENCE [LARGE SCALE GENOMIC DNA]</scope>
    <source>
        <strain evidence="3 4">JC444</strain>
    </source>
</reference>
<dbReference type="STRING" id="1963862.B4O97_18645"/>
<feature type="chain" id="PRO_5013390641" description="C4-dicarboxylate ABC transporter" evidence="2">
    <location>
        <begin position="20"/>
        <end position="332"/>
    </location>
</feature>
<evidence type="ECO:0000313" key="3">
    <source>
        <dbReference type="EMBL" id="ORC29902.1"/>
    </source>
</evidence>
<evidence type="ECO:0008006" key="5">
    <source>
        <dbReference type="Google" id="ProtNLM"/>
    </source>
</evidence>